<accession>A0AAP8MB95</accession>
<gene>
    <name evidence="1" type="ORF">C0029_18695</name>
</gene>
<evidence type="ECO:0000313" key="2">
    <source>
        <dbReference type="Proteomes" id="UP000235162"/>
    </source>
</evidence>
<comment type="caution">
    <text evidence="1">The sequence shown here is derived from an EMBL/GenBank/DDBJ whole genome shotgun (WGS) entry which is preliminary data.</text>
</comment>
<dbReference type="RefSeq" id="WP_084198642.1">
    <property type="nucleotide sequence ID" value="NZ_BMYL01000011.1"/>
</dbReference>
<organism evidence="1 2">
    <name type="scientific">Halioglobus japonicus</name>
    <dbReference type="NCBI Taxonomy" id="930805"/>
    <lineage>
        <taxon>Bacteria</taxon>
        <taxon>Pseudomonadati</taxon>
        <taxon>Pseudomonadota</taxon>
        <taxon>Gammaproteobacteria</taxon>
        <taxon>Cellvibrionales</taxon>
        <taxon>Halieaceae</taxon>
        <taxon>Halioglobus</taxon>
    </lineage>
</organism>
<proteinExistence type="predicted"/>
<evidence type="ECO:0000313" key="1">
    <source>
        <dbReference type="EMBL" id="PLW84546.1"/>
    </source>
</evidence>
<dbReference type="KEGG" id="hja:BST95_06805"/>
<dbReference type="EMBL" id="PKUR01000008">
    <property type="protein sequence ID" value="PLW84546.1"/>
    <property type="molecule type" value="Genomic_DNA"/>
</dbReference>
<dbReference type="AlphaFoldDB" id="A0AAP8MB95"/>
<protein>
    <submittedName>
        <fullName evidence="1">Uncharacterized protein</fullName>
    </submittedName>
</protein>
<dbReference type="Proteomes" id="UP000235162">
    <property type="component" value="Unassembled WGS sequence"/>
</dbReference>
<name>A0AAP8MB95_9GAMM</name>
<reference evidence="1 2" key="1">
    <citation type="submission" date="2018-01" db="EMBL/GenBank/DDBJ databases">
        <title>The draft genome sequence of Halioglobus japonicus S1-36.</title>
        <authorList>
            <person name="Du Z.-J."/>
            <person name="Shi M.-J."/>
        </authorList>
    </citation>
    <scope>NUCLEOTIDE SEQUENCE [LARGE SCALE GENOMIC DNA]</scope>
    <source>
        <strain evidence="1 2">S1-36</strain>
    </source>
</reference>
<keyword evidence="2" id="KW-1185">Reference proteome</keyword>
<sequence length="64" mass="7525">MKPEKKHHADEAVLIALEQIGKTLQLMESLFQHLEQHVHSRLSEEQEAEQIRLDFDIPSERTVH</sequence>